<sequence length="363" mass="41394">FTNIPLHEFNMKENSKEDDSENRYRPSAPVPTGTIPRRSSKHKSSEFEGLYEFELPTPTAPPLEQMEEVAGYELTTFDDATIPPPPESNTSVEEDSINRTNDTAEHHVTEKIARDALIKFAKKRCHRGVKPARNMAMTSFKETSAYHYELQTYTERRETSWKFMPYRGTEVDDSDNGPAPLPWDIEVCPSGHFVNEEKVITVPHTQSVKQCHSCKGVGNIPCNDCNGKGWAHCKPCRLALKHHCKSSRCLSCAFSHHGTGRQDCTKCFSRGKVMCATCEGYCLLLYYIALTINWRVITADHVVDELQLPELVVRDVSGRVRYEEEGPRVIPIRDVPNEGIRMASVQYIREHLLHNRNQQILFQ</sequence>
<accession>A0AAD7ZA70</accession>
<dbReference type="PANTHER" id="PTHR48465">
    <property type="entry name" value="PROTEIN SSUH2 HOMOLOG"/>
    <property type="match status" value="1"/>
</dbReference>
<evidence type="ECO:0000313" key="2">
    <source>
        <dbReference type="EMBL" id="KAJ9576616.1"/>
    </source>
</evidence>
<organism evidence="2 3">
    <name type="scientific">Diploptera punctata</name>
    <name type="common">Pacific beetle cockroach</name>
    <dbReference type="NCBI Taxonomy" id="6984"/>
    <lineage>
        <taxon>Eukaryota</taxon>
        <taxon>Metazoa</taxon>
        <taxon>Ecdysozoa</taxon>
        <taxon>Arthropoda</taxon>
        <taxon>Hexapoda</taxon>
        <taxon>Insecta</taxon>
        <taxon>Pterygota</taxon>
        <taxon>Neoptera</taxon>
        <taxon>Polyneoptera</taxon>
        <taxon>Dictyoptera</taxon>
        <taxon>Blattodea</taxon>
        <taxon>Blaberoidea</taxon>
        <taxon>Blaberidae</taxon>
        <taxon>Diplopterinae</taxon>
        <taxon>Diploptera</taxon>
    </lineage>
</organism>
<dbReference type="PANTHER" id="PTHR48465:SF1">
    <property type="entry name" value="PROTEIN SSUH2 HOMOLOG"/>
    <property type="match status" value="1"/>
</dbReference>
<feature type="compositionally biased region" description="Basic and acidic residues" evidence="1">
    <location>
        <begin position="9"/>
        <end position="24"/>
    </location>
</feature>
<proteinExistence type="predicted"/>
<gene>
    <name evidence="2" type="ORF">L9F63_025487</name>
</gene>
<evidence type="ECO:0000256" key="1">
    <source>
        <dbReference type="SAM" id="MobiDB-lite"/>
    </source>
</evidence>
<feature type="non-terminal residue" evidence="2">
    <location>
        <position position="1"/>
    </location>
</feature>
<keyword evidence="3" id="KW-1185">Reference proteome</keyword>
<evidence type="ECO:0000313" key="3">
    <source>
        <dbReference type="Proteomes" id="UP001233999"/>
    </source>
</evidence>
<name>A0AAD7ZA70_DIPPU</name>
<feature type="region of interest" description="Disordered" evidence="1">
    <location>
        <begin position="1"/>
        <end position="50"/>
    </location>
</feature>
<comment type="caution">
    <text evidence="2">The sequence shown here is derived from an EMBL/GenBank/DDBJ whole genome shotgun (WGS) entry which is preliminary data.</text>
</comment>
<reference evidence="2" key="2">
    <citation type="submission" date="2023-05" db="EMBL/GenBank/DDBJ databases">
        <authorList>
            <person name="Fouks B."/>
        </authorList>
    </citation>
    <scope>NUCLEOTIDE SEQUENCE</scope>
    <source>
        <strain evidence="2">Stay&amp;Tobe</strain>
        <tissue evidence="2">Testes</tissue>
    </source>
</reference>
<feature type="non-terminal residue" evidence="2">
    <location>
        <position position="363"/>
    </location>
</feature>
<dbReference type="InterPro" id="IPR052789">
    <property type="entry name" value="SSUH2_homolog"/>
</dbReference>
<dbReference type="AlphaFoldDB" id="A0AAD7ZA70"/>
<reference evidence="2" key="1">
    <citation type="journal article" date="2023" name="IScience">
        <title>Live-bearing cockroach genome reveals convergent evolutionary mechanisms linked to viviparity in insects and beyond.</title>
        <authorList>
            <person name="Fouks B."/>
            <person name="Harrison M.C."/>
            <person name="Mikhailova A.A."/>
            <person name="Marchal E."/>
            <person name="English S."/>
            <person name="Carruthers M."/>
            <person name="Jennings E.C."/>
            <person name="Chiamaka E.L."/>
            <person name="Frigard R.A."/>
            <person name="Pippel M."/>
            <person name="Attardo G.M."/>
            <person name="Benoit J.B."/>
            <person name="Bornberg-Bauer E."/>
            <person name="Tobe S.S."/>
        </authorList>
    </citation>
    <scope>NUCLEOTIDE SEQUENCE</scope>
    <source>
        <strain evidence="2">Stay&amp;Tobe</strain>
    </source>
</reference>
<dbReference type="EMBL" id="JASPKZ010009603">
    <property type="protein sequence ID" value="KAJ9576616.1"/>
    <property type="molecule type" value="Genomic_DNA"/>
</dbReference>
<dbReference type="Proteomes" id="UP001233999">
    <property type="component" value="Unassembled WGS sequence"/>
</dbReference>
<protein>
    <submittedName>
        <fullName evidence="2">Uncharacterized protein</fullName>
    </submittedName>
</protein>